<reference evidence="3" key="1">
    <citation type="journal article" date="2015" name="Proc. Natl. Acad. Sci. U.S.A.">
        <title>Genome sequence of the Asian Tiger mosquito, Aedes albopictus, reveals insights into its biology, genetics, and evolution.</title>
        <authorList>
            <person name="Chen X.G."/>
            <person name="Jiang X."/>
            <person name="Gu J."/>
            <person name="Xu M."/>
            <person name="Wu Y."/>
            <person name="Deng Y."/>
            <person name="Zhang C."/>
            <person name="Bonizzoni M."/>
            <person name="Dermauw W."/>
            <person name="Vontas J."/>
            <person name="Armbruster P."/>
            <person name="Huang X."/>
            <person name="Yang Y."/>
            <person name="Zhang H."/>
            <person name="He W."/>
            <person name="Peng H."/>
            <person name="Liu Y."/>
            <person name="Wu K."/>
            <person name="Chen J."/>
            <person name="Lirakis M."/>
            <person name="Topalis P."/>
            <person name="Van Leeuwen T."/>
            <person name="Hall A.B."/>
            <person name="Jiang X."/>
            <person name="Thorpe C."/>
            <person name="Mueller R.L."/>
            <person name="Sun C."/>
            <person name="Waterhouse R.M."/>
            <person name="Yan G."/>
            <person name="Tu Z.J."/>
            <person name="Fang X."/>
            <person name="James A.A."/>
        </authorList>
    </citation>
    <scope>NUCLEOTIDE SEQUENCE [LARGE SCALE GENOMIC DNA]</scope>
    <source>
        <strain evidence="3">Foshan</strain>
    </source>
</reference>
<evidence type="ECO:0000313" key="3">
    <source>
        <dbReference type="Proteomes" id="UP000069940"/>
    </source>
</evidence>
<dbReference type="Gene3D" id="3.30.420.10">
    <property type="entry name" value="Ribonuclease H-like superfamily/Ribonuclease H"/>
    <property type="match status" value="1"/>
</dbReference>
<dbReference type="PROSITE" id="PS50994">
    <property type="entry name" value="INTEGRASE"/>
    <property type="match status" value="1"/>
</dbReference>
<dbReference type="InterPro" id="IPR036397">
    <property type="entry name" value="RNaseH_sf"/>
</dbReference>
<dbReference type="GeneID" id="134290843"/>
<evidence type="ECO:0000313" key="2">
    <source>
        <dbReference type="EnsemblMetazoa" id="AALFPA23_022561.P33475"/>
    </source>
</evidence>
<organism evidence="2 3">
    <name type="scientific">Aedes albopictus</name>
    <name type="common">Asian tiger mosquito</name>
    <name type="synonym">Stegomyia albopicta</name>
    <dbReference type="NCBI Taxonomy" id="7160"/>
    <lineage>
        <taxon>Eukaryota</taxon>
        <taxon>Metazoa</taxon>
        <taxon>Ecdysozoa</taxon>
        <taxon>Arthropoda</taxon>
        <taxon>Hexapoda</taxon>
        <taxon>Insecta</taxon>
        <taxon>Pterygota</taxon>
        <taxon>Neoptera</taxon>
        <taxon>Endopterygota</taxon>
        <taxon>Diptera</taxon>
        <taxon>Nematocera</taxon>
        <taxon>Culicoidea</taxon>
        <taxon>Culicidae</taxon>
        <taxon>Culicinae</taxon>
        <taxon>Aedini</taxon>
        <taxon>Aedes</taxon>
        <taxon>Stegomyia</taxon>
    </lineage>
</organism>
<dbReference type="PANTHER" id="PTHR47331">
    <property type="entry name" value="PHD-TYPE DOMAIN-CONTAINING PROTEIN"/>
    <property type="match status" value="1"/>
</dbReference>
<protein>
    <recommendedName>
        <fullName evidence="1">Integrase catalytic domain-containing protein</fullName>
    </recommendedName>
</protein>
<dbReference type="InterPro" id="IPR041588">
    <property type="entry name" value="Integrase_H2C2"/>
</dbReference>
<dbReference type="Pfam" id="PF18701">
    <property type="entry name" value="DUF5641"/>
    <property type="match status" value="1"/>
</dbReference>
<accession>A0ABM1ZXK3</accession>
<dbReference type="InterPro" id="IPR001584">
    <property type="entry name" value="Integrase_cat-core"/>
</dbReference>
<dbReference type="InterPro" id="IPR040676">
    <property type="entry name" value="DUF5641"/>
</dbReference>
<dbReference type="InterPro" id="IPR012337">
    <property type="entry name" value="RNaseH-like_sf"/>
</dbReference>
<dbReference type="Proteomes" id="UP000069940">
    <property type="component" value="Unassembled WGS sequence"/>
</dbReference>
<dbReference type="Gene3D" id="1.10.340.70">
    <property type="match status" value="1"/>
</dbReference>
<proteinExistence type="predicted"/>
<name>A0ABM1ZXK3_AEDAL</name>
<reference evidence="2" key="2">
    <citation type="submission" date="2025-05" db="UniProtKB">
        <authorList>
            <consortium name="EnsemblMetazoa"/>
        </authorList>
    </citation>
    <scope>IDENTIFICATION</scope>
    <source>
        <strain evidence="2">Foshan</strain>
    </source>
</reference>
<evidence type="ECO:0000259" key="1">
    <source>
        <dbReference type="PROSITE" id="PS50994"/>
    </source>
</evidence>
<dbReference type="Pfam" id="PF17921">
    <property type="entry name" value="Integrase_H2C2"/>
    <property type="match status" value="1"/>
</dbReference>
<keyword evidence="3" id="KW-1185">Reference proteome</keyword>
<feature type="domain" description="Integrase catalytic" evidence="1">
    <location>
        <begin position="97"/>
        <end position="275"/>
    </location>
</feature>
<sequence>MESRIDPKAAYYPYSFRNPIIVPKAHYVTELLILRFHQRYGHANTETVVNELRQLYSIPKMRSVVKKTINKCMWCRVYRTKPNTPRMAPLPQPRVMPFVRPFTHTGLDYFGPLLMKQGRSNVKRWVAIFTCLTVRAVHLEVVHSLSLQSCKMAIRRFVDKRGAPQNFFSDNGTYFRGAARELAAEIKSLNLTLAGTFTNDETEWHFNPPSAPHMGGVWERKVRSVKDAFKVLAHREKLDDEGLLTFLSEASMIVNSRPLTFVPLESPEQEVLTPNSFLLMSSSGNTSLARIPIDQPVSLRTNWGVMVQLLNQFWKAWIKSYLPTIARRTKWFMDVRPLQEGDLVIVVDDTVRNCWLRGRVTKTYPGIDGQVRKVDVQTETGLLQRPAIKVALLDVVQDGKTN</sequence>
<dbReference type="EnsemblMetazoa" id="AALFPA23_022561.R33475">
    <property type="protein sequence ID" value="AALFPA23_022561.P33475"/>
    <property type="gene ID" value="AALFPA23_022561"/>
</dbReference>
<dbReference type="RefSeq" id="XP_062714035.1">
    <property type="nucleotide sequence ID" value="XM_062858051.1"/>
</dbReference>
<dbReference type="SUPFAM" id="SSF53098">
    <property type="entry name" value="Ribonuclease H-like"/>
    <property type="match status" value="1"/>
</dbReference>